<name>A0A1M7MRP2_9FLAO</name>
<dbReference type="STRING" id="143223.SAMN05878281_2635"/>
<evidence type="ECO:0000313" key="2">
    <source>
        <dbReference type="Proteomes" id="UP000190235"/>
    </source>
</evidence>
<keyword evidence="2" id="KW-1185">Reference proteome</keyword>
<evidence type="ECO:0008006" key="3">
    <source>
        <dbReference type="Google" id="ProtNLM"/>
    </source>
</evidence>
<sequence length="81" mass="9384">MKDDKLKEKILAYIDNADTELLNRLSDVIENYKEKETVAYTLDGQPLSRAEYLDQLKAAETEITEGDFISQKDLEKEAKTW</sequence>
<dbReference type="EMBL" id="LT670848">
    <property type="protein sequence ID" value="SHM93640.1"/>
    <property type="molecule type" value="Genomic_DNA"/>
</dbReference>
<dbReference type="AlphaFoldDB" id="A0A1M7MRP2"/>
<reference evidence="2" key="1">
    <citation type="submission" date="2016-11" db="EMBL/GenBank/DDBJ databases">
        <authorList>
            <person name="Varghese N."/>
            <person name="Submissions S."/>
        </authorList>
    </citation>
    <scope>NUCLEOTIDE SEQUENCE [LARGE SCALE GENOMIC DNA]</scope>
    <source>
        <strain evidence="2">ACAM 48</strain>
    </source>
</reference>
<protein>
    <recommendedName>
        <fullName evidence="3">Addiction module component</fullName>
    </recommendedName>
</protein>
<organism evidence="1 2">
    <name type="scientific">Salegentibacter salegens</name>
    <dbReference type="NCBI Taxonomy" id="143223"/>
    <lineage>
        <taxon>Bacteria</taxon>
        <taxon>Pseudomonadati</taxon>
        <taxon>Bacteroidota</taxon>
        <taxon>Flavobacteriia</taxon>
        <taxon>Flavobacteriales</taxon>
        <taxon>Flavobacteriaceae</taxon>
        <taxon>Salegentibacter</taxon>
    </lineage>
</organism>
<dbReference type="RefSeq" id="WP_079735639.1">
    <property type="nucleotide sequence ID" value="NZ_LT670848.1"/>
</dbReference>
<gene>
    <name evidence="1" type="ORF">SAMN05878281_2635</name>
</gene>
<dbReference type="Proteomes" id="UP000190235">
    <property type="component" value="Chromosome I"/>
</dbReference>
<proteinExistence type="predicted"/>
<evidence type="ECO:0000313" key="1">
    <source>
        <dbReference type="EMBL" id="SHM93640.1"/>
    </source>
</evidence>
<accession>A0A1M7MRP2</accession>
<dbReference type="OrthoDB" id="1446355at2"/>